<organism evidence="1 2">
    <name type="scientific">Acaulospora colombiana</name>
    <dbReference type="NCBI Taxonomy" id="27376"/>
    <lineage>
        <taxon>Eukaryota</taxon>
        <taxon>Fungi</taxon>
        <taxon>Fungi incertae sedis</taxon>
        <taxon>Mucoromycota</taxon>
        <taxon>Glomeromycotina</taxon>
        <taxon>Glomeromycetes</taxon>
        <taxon>Diversisporales</taxon>
        <taxon>Acaulosporaceae</taxon>
        <taxon>Acaulospora</taxon>
    </lineage>
</organism>
<dbReference type="EMBL" id="CAJVPT010017436">
    <property type="protein sequence ID" value="CAG8626466.1"/>
    <property type="molecule type" value="Genomic_DNA"/>
</dbReference>
<evidence type="ECO:0000313" key="2">
    <source>
        <dbReference type="Proteomes" id="UP000789525"/>
    </source>
</evidence>
<accession>A0ACA9N1S0</accession>
<protein>
    <submittedName>
        <fullName evidence="1">12788_t:CDS:1</fullName>
    </submittedName>
</protein>
<name>A0ACA9N1S0_9GLOM</name>
<reference evidence="1" key="1">
    <citation type="submission" date="2021-06" db="EMBL/GenBank/DDBJ databases">
        <authorList>
            <person name="Kallberg Y."/>
            <person name="Tangrot J."/>
            <person name="Rosling A."/>
        </authorList>
    </citation>
    <scope>NUCLEOTIDE SEQUENCE</scope>
    <source>
        <strain evidence="1">CL356</strain>
    </source>
</reference>
<comment type="caution">
    <text evidence="1">The sequence shown here is derived from an EMBL/GenBank/DDBJ whole genome shotgun (WGS) entry which is preliminary data.</text>
</comment>
<proteinExistence type="predicted"/>
<sequence length="407" mass="44966">MSLPKDTRDKIPEAEEQHKPTTTESQSITHFPSSAASSYPKISEESDELSTNQNTLPPPYSPSAEADISLSIPTKVTGTSSGDTKIYIGDYSLPSSDLTPQNYATSTTITTQPSPIQYPSISSADLRNHQHGVSSRNLLCSESVPLRFCKICQEPEQPELLESSQDNTDNSLQLSYAKDRLISPCKCKGSLQYVHLSCLNEWRSTTLRQDASYRCEVCKYEYKFYRPKLAKVLESAIFLHTTTFIIFLLVIYGISWIIRVIDRNLINKHSPPPDSTAPGGWIYTNILGVEALHLIIGAVMISFVGVCFLMINSCINGYKSTRDDYCRCGGYECMECGGCYWFGGCGGGYGAGECGGFVVVLFIIIITMVFAVGIFGALSAGYLLIQKVSSIYLDRIKEVILEVKKDQ</sequence>
<evidence type="ECO:0000313" key="1">
    <source>
        <dbReference type="EMBL" id="CAG8626466.1"/>
    </source>
</evidence>
<gene>
    <name evidence="1" type="ORF">ACOLOM_LOCUS7501</name>
</gene>
<dbReference type="Proteomes" id="UP000789525">
    <property type="component" value="Unassembled WGS sequence"/>
</dbReference>
<keyword evidence="2" id="KW-1185">Reference proteome</keyword>